<proteinExistence type="predicted"/>
<evidence type="ECO:0000313" key="1">
    <source>
        <dbReference type="EMBL" id="MBW49091.1"/>
    </source>
</evidence>
<organism evidence="1">
    <name type="scientific">Anopheles triannulatus</name>
    <dbReference type="NCBI Taxonomy" id="58253"/>
    <lineage>
        <taxon>Eukaryota</taxon>
        <taxon>Metazoa</taxon>
        <taxon>Ecdysozoa</taxon>
        <taxon>Arthropoda</taxon>
        <taxon>Hexapoda</taxon>
        <taxon>Insecta</taxon>
        <taxon>Pterygota</taxon>
        <taxon>Neoptera</taxon>
        <taxon>Endopterygota</taxon>
        <taxon>Diptera</taxon>
        <taxon>Nematocera</taxon>
        <taxon>Culicoidea</taxon>
        <taxon>Culicidae</taxon>
        <taxon>Anophelinae</taxon>
        <taxon>Anopheles</taxon>
    </lineage>
</organism>
<protein>
    <submittedName>
        <fullName evidence="1">Putative secreted protein</fullName>
    </submittedName>
</protein>
<dbReference type="PROSITE" id="PS51257">
    <property type="entry name" value="PROKAR_LIPOPROTEIN"/>
    <property type="match status" value="1"/>
</dbReference>
<sequence>MKPNRGTRTRPGLHGVVLLSSSSSLSLSCFSYRSRTVSVFMGITTKPPSSRLSAVLFVFLRFPPYANPVPL</sequence>
<accession>A0A2M4B7X7</accession>
<dbReference type="EMBL" id="GGFK01015770">
    <property type="protein sequence ID" value="MBW49091.1"/>
    <property type="molecule type" value="Transcribed_RNA"/>
</dbReference>
<reference evidence="1" key="1">
    <citation type="submission" date="2018-01" db="EMBL/GenBank/DDBJ databases">
        <title>An insight into the sialome of Amazonian anophelines.</title>
        <authorList>
            <person name="Ribeiro J.M."/>
            <person name="Scarpassa V."/>
            <person name="Calvo E."/>
        </authorList>
    </citation>
    <scope>NUCLEOTIDE SEQUENCE</scope>
    <source>
        <tissue evidence="1">Salivary glands</tissue>
    </source>
</reference>
<dbReference type="AlphaFoldDB" id="A0A2M4B7X7"/>
<name>A0A2M4B7X7_9DIPT</name>